<dbReference type="Proteomes" id="UP000018747">
    <property type="component" value="Unassembled WGS sequence"/>
</dbReference>
<gene>
    <name evidence="1" type="ORF">LEP1GSC062_1653</name>
</gene>
<proteinExistence type="predicted"/>
<name>V6HVK9_9LEPT</name>
<keyword evidence="2" id="KW-1185">Reference proteome</keyword>
<organism evidence="1 2">
    <name type="scientific">Leptospira alexanderi serovar Manhao 3 str. L 60</name>
    <dbReference type="NCBI Taxonomy" id="1049759"/>
    <lineage>
        <taxon>Bacteria</taxon>
        <taxon>Pseudomonadati</taxon>
        <taxon>Spirochaetota</taxon>
        <taxon>Spirochaetia</taxon>
        <taxon>Leptospirales</taxon>
        <taxon>Leptospiraceae</taxon>
        <taxon>Leptospira</taxon>
    </lineage>
</organism>
<reference evidence="1" key="1">
    <citation type="submission" date="2013-05" db="EMBL/GenBank/DDBJ databases">
        <authorList>
            <person name="Harkins D.M."/>
            <person name="Durkin A.S."/>
            <person name="Brinkac L.M."/>
            <person name="Haft D.H."/>
            <person name="Selengut J.D."/>
            <person name="Sanka R."/>
            <person name="DePew J."/>
            <person name="Purushe J."/>
            <person name="Hartskeerl R.A."/>
            <person name="Ahmed A."/>
            <person name="van der Linden H."/>
            <person name="Goris M.G.A."/>
            <person name="Vinetz J.M."/>
            <person name="Sutton G.G."/>
            <person name="Nierman W.C."/>
            <person name="Fouts D.E."/>
        </authorList>
    </citation>
    <scope>NUCLEOTIDE SEQUENCE [LARGE SCALE GENOMIC DNA]</scope>
    <source>
        <strain evidence="1">L 60</strain>
    </source>
</reference>
<comment type="caution">
    <text evidence="1">The sequence shown here is derived from an EMBL/GenBank/DDBJ whole genome shotgun (WGS) entry which is preliminary data.</text>
</comment>
<dbReference type="EMBL" id="AHMT02000053">
    <property type="protein sequence ID" value="EQA60937.1"/>
    <property type="molecule type" value="Genomic_DNA"/>
</dbReference>
<sequence>MSFFGTGSKIIFAIPSQKNKMESYLNNLKTSCICILRTSLSLEEIREQIRNTLSISNIQILEYTTVFRF</sequence>
<protein>
    <submittedName>
        <fullName evidence="1">Uncharacterized protein</fullName>
    </submittedName>
</protein>
<evidence type="ECO:0000313" key="2">
    <source>
        <dbReference type="Proteomes" id="UP000018747"/>
    </source>
</evidence>
<dbReference type="AlphaFoldDB" id="V6HVK9"/>
<evidence type="ECO:0000313" key="1">
    <source>
        <dbReference type="EMBL" id="EQA60937.1"/>
    </source>
</evidence>
<accession>V6HVK9</accession>